<dbReference type="AlphaFoldDB" id="A0A0A6VDN3"/>
<proteinExistence type="predicted"/>
<keyword evidence="1" id="KW-0808">Transferase</keyword>
<name>A0A0A6VDN3_9BACI</name>
<comment type="caution">
    <text evidence="1">The sequence shown here is derived from an EMBL/GenBank/DDBJ whole genome shotgun (WGS) entry which is preliminary data.</text>
</comment>
<dbReference type="STRING" id="363870.NG54_03320"/>
<reference evidence="1 2" key="1">
    <citation type="submission" date="2014-10" db="EMBL/GenBank/DDBJ databases">
        <title>Draft genome of phytase producing Bacillus ginsengihumi strain M2.11.</title>
        <authorList>
            <person name="Toymentseva A."/>
            <person name="Boulygina E.A."/>
            <person name="Kazakov S.V."/>
            <person name="Kayumov I."/>
            <person name="Suleimanova A.D."/>
            <person name="Mardanova A.M."/>
            <person name="Maria S.N."/>
            <person name="Sergey M.Y."/>
            <person name="Sharipova M.R."/>
        </authorList>
    </citation>
    <scope>NUCLEOTIDE SEQUENCE [LARGE SCALE GENOMIC DNA]</scope>
    <source>
        <strain evidence="1 2">M2.11</strain>
    </source>
</reference>
<dbReference type="OrthoDB" id="2440833at2"/>
<dbReference type="RefSeq" id="WP_035353171.1">
    <property type="nucleotide sequence ID" value="NZ_JRUN01000006.1"/>
</dbReference>
<evidence type="ECO:0000313" key="1">
    <source>
        <dbReference type="EMBL" id="KHD86360.1"/>
    </source>
</evidence>
<organism evidence="1 2">
    <name type="scientific">Heyndrickxia ginsengihumi</name>
    <dbReference type="NCBI Taxonomy" id="363870"/>
    <lineage>
        <taxon>Bacteria</taxon>
        <taxon>Bacillati</taxon>
        <taxon>Bacillota</taxon>
        <taxon>Bacilli</taxon>
        <taxon>Bacillales</taxon>
        <taxon>Bacillaceae</taxon>
        <taxon>Heyndrickxia</taxon>
    </lineage>
</organism>
<gene>
    <name evidence="1" type="ORF">NG54_03320</name>
</gene>
<protein>
    <submittedName>
        <fullName evidence="1">Phosphoadenosine phosphosulfate sulfotransferase</fullName>
    </submittedName>
</protein>
<evidence type="ECO:0000313" key="2">
    <source>
        <dbReference type="Proteomes" id="UP000030588"/>
    </source>
</evidence>
<dbReference type="EMBL" id="JRUN01000006">
    <property type="protein sequence ID" value="KHD86360.1"/>
    <property type="molecule type" value="Genomic_DNA"/>
</dbReference>
<sequence>MKIGEHISIADKRRLKAIAALNEKLSLHEWEEIMGKNRETYVKIRGKVRRK</sequence>
<dbReference type="GO" id="GO:0016740">
    <property type="term" value="F:transferase activity"/>
    <property type="evidence" value="ECO:0007669"/>
    <property type="project" value="UniProtKB-KW"/>
</dbReference>
<dbReference type="Proteomes" id="UP000030588">
    <property type="component" value="Unassembled WGS sequence"/>
</dbReference>
<accession>A0A0A6VDN3</accession>